<dbReference type="PANTHER" id="PTHR11388:SF76">
    <property type="entry name" value="SOLUTE CARRIER ORGANIC ANION TRANSPORTER FAMILY MEMBER"/>
    <property type="match status" value="1"/>
</dbReference>
<gene>
    <name evidence="11" type="primary">LOC106806890</name>
</gene>
<reference evidence="11" key="1">
    <citation type="submission" date="2025-08" db="UniProtKB">
        <authorList>
            <consortium name="RefSeq"/>
        </authorList>
    </citation>
    <scope>IDENTIFICATION</scope>
</reference>
<evidence type="ECO:0000256" key="3">
    <source>
        <dbReference type="ARBA" id="ARBA00022475"/>
    </source>
</evidence>
<dbReference type="Pfam" id="PF07648">
    <property type="entry name" value="Kazal_2"/>
    <property type="match status" value="1"/>
</dbReference>
<keyword evidence="10" id="KW-1185">Reference proteome</keyword>
<keyword evidence="4 8" id="KW-0812">Transmembrane</keyword>
<dbReference type="InterPro" id="IPR036259">
    <property type="entry name" value="MFS_trans_sf"/>
</dbReference>
<dbReference type="PANTHER" id="PTHR11388">
    <property type="entry name" value="ORGANIC ANION TRANSPORTER"/>
    <property type="match status" value="1"/>
</dbReference>
<dbReference type="GeneID" id="106806890"/>
<proteinExistence type="inferred from homology"/>
<feature type="transmembrane region" description="Helical" evidence="8">
    <location>
        <begin position="21"/>
        <end position="43"/>
    </location>
</feature>
<name>A0ABM1DX46_PRICU</name>
<evidence type="ECO:0000256" key="5">
    <source>
        <dbReference type="ARBA" id="ARBA00022989"/>
    </source>
</evidence>
<dbReference type="RefSeq" id="XP_014664517.1">
    <property type="nucleotide sequence ID" value="XM_014809031.1"/>
</dbReference>
<accession>A0ABM1DX46</accession>
<evidence type="ECO:0000256" key="2">
    <source>
        <dbReference type="ARBA" id="ARBA00009657"/>
    </source>
</evidence>
<keyword evidence="5 8" id="KW-1133">Transmembrane helix</keyword>
<evidence type="ECO:0000313" key="11">
    <source>
        <dbReference type="RefSeq" id="XP_014664517.1"/>
    </source>
</evidence>
<evidence type="ECO:0000256" key="8">
    <source>
        <dbReference type="SAM" id="Phobius"/>
    </source>
</evidence>
<feature type="transmembrane region" description="Helical" evidence="8">
    <location>
        <begin position="215"/>
        <end position="237"/>
    </location>
</feature>
<protein>
    <submittedName>
        <fullName evidence="11">Solute carrier organic anion transporter family member 4A1-like</fullName>
    </submittedName>
</protein>
<evidence type="ECO:0000256" key="4">
    <source>
        <dbReference type="ARBA" id="ARBA00022692"/>
    </source>
</evidence>
<dbReference type="InterPro" id="IPR004156">
    <property type="entry name" value="OATP"/>
</dbReference>
<dbReference type="InterPro" id="IPR002350">
    <property type="entry name" value="Kazal_dom"/>
</dbReference>
<keyword evidence="3" id="KW-1003">Cell membrane</keyword>
<feature type="transmembrane region" description="Helical" evidence="8">
    <location>
        <begin position="126"/>
        <end position="143"/>
    </location>
</feature>
<dbReference type="PROSITE" id="PS51465">
    <property type="entry name" value="KAZAL_2"/>
    <property type="match status" value="1"/>
</dbReference>
<comment type="similarity">
    <text evidence="2">Belongs to the organo anion transporter (TC 2.A.60) family.</text>
</comment>
<dbReference type="Proteomes" id="UP000695022">
    <property type="component" value="Unplaced"/>
</dbReference>
<feature type="domain" description="Kazal-like" evidence="9">
    <location>
        <begin position="59"/>
        <end position="111"/>
    </location>
</feature>
<keyword evidence="7" id="KW-1015">Disulfide bond</keyword>
<evidence type="ECO:0000256" key="7">
    <source>
        <dbReference type="ARBA" id="ARBA00023157"/>
    </source>
</evidence>
<sequence>MALATLAGGWLVKRFRLEPRGVMVLVLSCAIVWSLGNLILMGIGCPNVRWAGTIENNMLDVRTNCTAECSCTSARFSPVCGDMTTFFSPCHAGCTEQSADSKTYNSCACVESGWAQRDTCESHCDSHVSFIVILFFLVFYVNLRNTGHMMITIRCVDKDHKDIALGVAQVCTGLIGVIPGPVLYATAIDTACELFADNCGQQGHCLVYDNERFRFLYHGISAAIGVVPIAAYAVVLVKCRDMRFDENHANSLAAAAAAADADARRETVMSQYESSV</sequence>
<evidence type="ECO:0000259" key="9">
    <source>
        <dbReference type="PROSITE" id="PS51465"/>
    </source>
</evidence>
<comment type="subcellular location">
    <subcellularLocation>
        <location evidence="1">Cell membrane</location>
        <topology evidence="1">Multi-pass membrane protein</topology>
    </subcellularLocation>
</comment>
<dbReference type="Pfam" id="PF03137">
    <property type="entry name" value="OATP"/>
    <property type="match status" value="1"/>
</dbReference>
<evidence type="ECO:0000256" key="6">
    <source>
        <dbReference type="ARBA" id="ARBA00023136"/>
    </source>
</evidence>
<organism evidence="10 11">
    <name type="scientific">Priapulus caudatus</name>
    <name type="common">Priapulid worm</name>
    <dbReference type="NCBI Taxonomy" id="37621"/>
    <lineage>
        <taxon>Eukaryota</taxon>
        <taxon>Metazoa</taxon>
        <taxon>Ecdysozoa</taxon>
        <taxon>Scalidophora</taxon>
        <taxon>Priapulida</taxon>
        <taxon>Priapulimorpha</taxon>
        <taxon>Priapulimorphida</taxon>
        <taxon>Priapulidae</taxon>
        <taxon>Priapulus</taxon>
    </lineage>
</organism>
<dbReference type="SUPFAM" id="SSF103473">
    <property type="entry name" value="MFS general substrate transporter"/>
    <property type="match status" value="1"/>
</dbReference>
<keyword evidence="6 8" id="KW-0472">Membrane</keyword>
<evidence type="ECO:0000256" key="1">
    <source>
        <dbReference type="ARBA" id="ARBA00004651"/>
    </source>
</evidence>
<feature type="transmembrane region" description="Helical" evidence="8">
    <location>
        <begin position="163"/>
        <end position="184"/>
    </location>
</feature>
<evidence type="ECO:0000313" key="10">
    <source>
        <dbReference type="Proteomes" id="UP000695022"/>
    </source>
</evidence>